<proteinExistence type="predicted"/>
<comment type="caution">
    <text evidence="1">The sequence shown here is derived from an EMBL/GenBank/DDBJ whole genome shotgun (WGS) entry which is preliminary data.</text>
</comment>
<protein>
    <submittedName>
        <fullName evidence="1">Uncharacterized protein</fullName>
    </submittedName>
</protein>
<dbReference type="EMBL" id="VUJU01000228">
    <property type="protein sequence ID" value="KAF0771961.1"/>
    <property type="molecule type" value="Genomic_DNA"/>
</dbReference>
<organism evidence="1 2">
    <name type="scientific">Aphis craccivora</name>
    <name type="common">Cowpea aphid</name>
    <dbReference type="NCBI Taxonomy" id="307492"/>
    <lineage>
        <taxon>Eukaryota</taxon>
        <taxon>Metazoa</taxon>
        <taxon>Ecdysozoa</taxon>
        <taxon>Arthropoda</taxon>
        <taxon>Hexapoda</taxon>
        <taxon>Insecta</taxon>
        <taxon>Pterygota</taxon>
        <taxon>Neoptera</taxon>
        <taxon>Paraneoptera</taxon>
        <taxon>Hemiptera</taxon>
        <taxon>Sternorrhyncha</taxon>
        <taxon>Aphidomorpha</taxon>
        <taxon>Aphidoidea</taxon>
        <taxon>Aphididae</taxon>
        <taxon>Aphidini</taxon>
        <taxon>Aphis</taxon>
        <taxon>Aphis</taxon>
    </lineage>
</organism>
<dbReference type="Proteomes" id="UP000478052">
    <property type="component" value="Unassembled WGS sequence"/>
</dbReference>
<dbReference type="AlphaFoldDB" id="A0A6G0ZLG8"/>
<accession>A0A6G0ZLG8</accession>
<evidence type="ECO:0000313" key="1">
    <source>
        <dbReference type="EMBL" id="KAF0771961.1"/>
    </source>
</evidence>
<gene>
    <name evidence="1" type="ORF">FWK35_00006128</name>
</gene>
<name>A0A6G0ZLG8_APHCR</name>
<evidence type="ECO:0000313" key="2">
    <source>
        <dbReference type="Proteomes" id="UP000478052"/>
    </source>
</evidence>
<sequence>MTSLSVAQKIRANKIIYKTSTPVVRKNLLISFTISSTYRSPLFPRLFYNQNWNAFRRATPVETLFVLKSNGPSPLVDNNGIDPQPHVVDYCTG</sequence>
<reference evidence="1 2" key="1">
    <citation type="submission" date="2019-08" db="EMBL/GenBank/DDBJ databases">
        <title>Whole genome of Aphis craccivora.</title>
        <authorList>
            <person name="Voronova N.V."/>
            <person name="Shulinski R.S."/>
            <person name="Bandarenka Y.V."/>
            <person name="Zhorov D.G."/>
            <person name="Warner D."/>
        </authorList>
    </citation>
    <scope>NUCLEOTIDE SEQUENCE [LARGE SCALE GENOMIC DNA]</scope>
    <source>
        <strain evidence="1">180601</strain>
        <tissue evidence="1">Whole Body</tissue>
    </source>
</reference>
<keyword evidence="2" id="KW-1185">Reference proteome</keyword>